<feature type="transmembrane region" description="Helical" evidence="7">
    <location>
        <begin position="48"/>
        <end position="70"/>
    </location>
</feature>
<feature type="transmembrane region" description="Helical" evidence="7">
    <location>
        <begin position="91"/>
        <end position="112"/>
    </location>
</feature>
<gene>
    <name evidence="9" type="ORF">SAMN06265376_104404</name>
</gene>
<dbReference type="Proteomes" id="UP000198379">
    <property type="component" value="Unassembled WGS sequence"/>
</dbReference>
<evidence type="ECO:0000256" key="4">
    <source>
        <dbReference type="ARBA" id="ARBA00022982"/>
    </source>
</evidence>
<feature type="transmembrane region" description="Helical" evidence="7">
    <location>
        <begin position="412"/>
        <end position="433"/>
    </location>
</feature>
<dbReference type="PANTHER" id="PTHR30176">
    <property type="entry name" value="FERREDOXIN-TYPE PROTEIN NAPH"/>
    <property type="match status" value="1"/>
</dbReference>
<feature type="transmembrane region" description="Helical" evidence="7">
    <location>
        <begin position="237"/>
        <end position="258"/>
    </location>
</feature>
<feature type="transmembrane region" description="Helical" evidence="7">
    <location>
        <begin position="179"/>
        <end position="198"/>
    </location>
</feature>
<keyword evidence="7" id="KW-0472">Membrane</keyword>
<evidence type="ECO:0000256" key="1">
    <source>
        <dbReference type="ARBA" id="ARBA00022448"/>
    </source>
</evidence>
<protein>
    <submittedName>
        <fullName evidence="9">4Fe-4S binding domain-containing protein</fullName>
    </submittedName>
</protein>
<evidence type="ECO:0000256" key="7">
    <source>
        <dbReference type="SAM" id="Phobius"/>
    </source>
</evidence>
<evidence type="ECO:0000259" key="8">
    <source>
        <dbReference type="PROSITE" id="PS51379"/>
    </source>
</evidence>
<organism evidence="9 10">
    <name type="scientific">Dokdonia pacifica</name>
    <dbReference type="NCBI Taxonomy" id="1627892"/>
    <lineage>
        <taxon>Bacteria</taxon>
        <taxon>Pseudomonadati</taxon>
        <taxon>Bacteroidota</taxon>
        <taxon>Flavobacteriia</taxon>
        <taxon>Flavobacteriales</taxon>
        <taxon>Flavobacteriaceae</taxon>
        <taxon>Dokdonia</taxon>
    </lineage>
</organism>
<feature type="transmembrane region" description="Helical" evidence="7">
    <location>
        <begin position="23"/>
        <end position="42"/>
    </location>
</feature>
<keyword evidence="1" id="KW-0813">Transport</keyword>
<dbReference type="Gene3D" id="3.30.70.20">
    <property type="match status" value="1"/>
</dbReference>
<feature type="domain" description="4Fe-4S ferredoxin-type" evidence="8">
    <location>
        <begin position="459"/>
        <end position="487"/>
    </location>
</feature>
<dbReference type="GO" id="GO:0046872">
    <property type="term" value="F:metal ion binding"/>
    <property type="evidence" value="ECO:0007669"/>
    <property type="project" value="UniProtKB-KW"/>
</dbReference>
<sequence>MAIERNMSLTGQPPVSINTTQKIGVLIGMAGLFILLLAALGVDLGSAALWLTISLTAITAGVIIFAKGAYAHKLPGIKNDGVWFKSMSSRGVLGWIAGIVLTGFYIILYFYAGVLGLGQGVDGANTGLIGLFDPLSYLLKGSAASEWFVYGTLYTIAILAFGVKFMWKYKHNRYEQLRTISVMFFQTAFAFVIPELMARLNSDTFSLPYNDIKLMWPLNYYAFDQWRVDQFINAQNIGLFFLILGIVTIFVISPFLTYKYGKRWYCSWVCGCGGLAETAGDPYRHLSSKKMSAWKLERWMINAVLVFSVVMTTAVISTYLGYDSTKYWFTKNTFLISAGAFLVIMFAIVAYFKRDQLKNDAFKGAVIALVITLASFVAMSYLRFHEIQINAAYFSFGLNTNTYGLDGAMRTFYGFGIGSIFSGVIGTGFYPILGNRVWCRMGCPMAGILGIQQRLFSKFRITTNGGQCISCGNCSTHCEMGIDVRSYAQKGENIVRSSCVGCGVCSAVCPRGVLKLENDSLEGRINPTEVLLGNDVDLMDYVNNKNAS</sequence>
<dbReference type="PANTHER" id="PTHR30176:SF3">
    <property type="entry name" value="FERREDOXIN-TYPE PROTEIN NAPH"/>
    <property type="match status" value="1"/>
</dbReference>
<keyword evidence="2" id="KW-0004">4Fe-4S</keyword>
<dbReference type="InterPro" id="IPR017896">
    <property type="entry name" value="4Fe4S_Fe-S-bd"/>
</dbReference>
<keyword evidence="6" id="KW-0411">Iron-sulfur</keyword>
<dbReference type="PROSITE" id="PS51379">
    <property type="entry name" value="4FE4S_FER_2"/>
    <property type="match status" value="2"/>
</dbReference>
<reference evidence="9 10" key="1">
    <citation type="submission" date="2017-06" db="EMBL/GenBank/DDBJ databases">
        <authorList>
            <person name="Kim H.J."/>
            <person name="Triplett B.A."/>
        </authorList>
    </citation>
    <scope>NUCLEOTIDE SEQUENCE [LARGE SCALE GENOMIC DNA]</scope>
    <source>
        <strain evidence="9 10">DSM 25597</strain>
    </source>
</reference>
<dbReference type="GO" id="GO:0005886">
    <property type="term" value="C:plasma membrane"/>
    <property type="evidence" value="ECO:0007669"/>
    <property type="project" value="TreeGrafter"/>
</dbReference>
<dbReference type="RefSeq" id="WP_089372197.1">
    <property type="nucleotide sequence ID" value="NZ_BMEP01000008.1"/>
</dbReference>
<dbReference type="AlphaFoldDB" id="A0A239AFX0"/>
<dbReference type="EMBL" id="FZNY01000004">
    <property type="protein sequence ID" value="SNR94450.1"/>
    <property type="molecule type" value="Genomic_DNA"/>
</dbReference>
<keyword evidence="4" id="KW-0249">Electron transport</keyword>
<dbReference type="OrthoDB" id="9806398at2"/>
<dbReference type="InterPro" id="IPR017900">
    <property type="entry name" value="4Fe4S_Fe_S_CS"/>
</dbReference>
<evidence type="ECO:0000256" key="3">
    <source>
        <dbReference type="ARBA" id="ARBA00022723"/>
    </source>
</evidence>
<feature type="domain" description="4Fe-4S ferredoxin-type" evidence="8">
    <location>
        <begin position="490"/>
        <end position="519"/>
    </location>
</feature>
<dbReference type="Pfam" id="PF12801">
    <property type="entry name" value="Fer4_5"/>
    <property type="match status" value="2"/>
</dbReference>
<keyword evidence="3" id="KW-0479">Metal-binding</keyword>
<evidence type="ECO:0000313" key="9">
    <source>
        <dbReference type="EMBL" id="SNR94450.1"/>
    </source>
</evidence>
<dbReference type="InterPro" id="IPR051684">
    <property type="entry name" value="Electron_Trans/Redox"/>
</dbReference>
<feature type="transmembrane region" description="Helical" evidence="7">
    <location>
        <begin position="364"/>
        <end position="384"/>
    </location>
</feature>
<evidence type="ECO:0000256" key="5">
    <source>
        <dbReference type="ARBA" id="ARBA00023004"/>
    </source>
</evidence>
<keyword evidence="5" id="KW-0408">Iron</keyword>
<keyword evidence="7" id="KW-1133">Transmembrane helix</keyword>
<feature type="transmembrane region" description="Helical" evidence="7">
    <location>
        <begin position="334"/>
        <end position="352"/>
    </location>
</feature>
<dbReference type="Pfam" id="PF13237">
    <property type="entry name" value="Fer4_10"/>
    <property type="match status" value="1"/>
</dbReference>
<keyword evidence="10" id="KW-1185">Reference proteome</keyword>
<evidence type="ECO:0000256" key="2">
    <source>
        <dbReference type="ARBA" id="ARBA00022485"/>
    </source>
</evidence>
<proteinExistence type="predicted"/>
<accession>A0A239AFX0</accession>
<keyword evidence="7" id="KW-0812">Transmembrane</keyword>
<feature type="transmembrane region" description="Helical" evidence="7">
    <location>
        <begin position="299"/>
        <end position="322"/>
    </location>
</feature>
<feature type="transmembrane region" description="Helical" evidence="7">
    <location>
        <begin position="147"/>
        <end position="167"/>
    </location>
</feature>
<dbReference type="SUPFAM" id="SSF54862">
    <property type="entry name" value="4Fe-4S ferredoxins"/>
    <property type="match status" value="1"/>
</dbReference>
<dbReference type="GO" id="GO:0051539">
    <property type="term" value="F:4 iron, 4 sulfur cluster binding"/>
    <property type="evidence" value="ECO:0007669"/>
    <property type="project" value="UniProtKB-KW"/>
</dbReference>
<name>A0A239AFX0_9FLAO</name>
<dbReference type="PROSITE" id="PS00198">
    <property type="entry name" value="4FE4S_FER_1"/>
    <property type="match status" value="1"/>
</dbReference>
<evidence type="ECO:0000256" key="6">
    <source>
        <dbReference type="ARBA" id="ARBA00023014"/>
    </source>
</evidence>
<evidence type="ECO:0000313" key="10">
    <source>
        <dbReference type="Proteomes" id="UP000198379"/>
    </source>
</evidence>